<comment type="similarity">
    <text evidence="1 2">Belongs to the short-chain dehydrogenases/reductases (SDR) family.</text>
</comment>
<gene>
    <name evidence="4" type="ORF">EV675_3879</name>
</gene>
<dbReference type="InterPro" id="IPR036291">
    <property type="entry name" value="NAD(P)-bd_dom_sf"/>
</dbReference>
<dbReference type="PROSITE" id="PS00061">
    <property type="entry name" value="ADH_SHORT"/>
    <property type="match status" value="1"/>
</dbReference>
<proteinExistence type="inferred from homology"/>
<dbReference type="PANTHER" id="PTHR42879">
    <property type="entry name" value="3-OXOACYL-(ACYL-CARRIER-PROTEIN) REDUCTASE"/>
    <property type="match status" value="1"/>
</dbReference>
<comment type="caution">
    <text evidence="4">The sequence shown here is derived from an EMBL/GenBank/DDBJ whole genome shotgun (WGS) entry which is preliminary data.</text>
</comment>
<dbReference type="Gene3D" id="3.40.50.720">
    <property type="entry name" value="NAD(P)-binding Rossmann-like Domain"/>
    <property type="match status" value="1"/>
</dbReference>
<dbReference type="Proteomes" id="UP000292445">
    <property type="component" value="Unassembled WGS sequence"/>
</dbReference>
<evidence type="ECO:0000256" key="1">
    <source>
        <dbReference type="ARBA" id="ARBA00006484"/>
    </source>
</evidence>
<dbReference type="SMART" id="SM00822">
    <property type="entry name" value="PKS_KR"/>
    <property type="match status" value="1"/>
</dbReference>
<dbReference type="PANTHER" id="PTHR42879:SF2">
    <property type="entry name" value="3-OXOACYL-[ACYL-CARRIER-PROTEIN] REDUCTASE FABG"/>
    <property type="match status" value="1"/>
</dbReference>
<evidence type="ECO:0000256" key="2">
    <source>
        <dbReference type="RuleBase" id="RU000363"/>
    </source>
</evidence>
<dbReference type="Pfam" id="PF00106">
    <property type="entry name" value="adh_short"/>
    <property type="match status" value="1"/>
</dbReference>
<dbReference type="InterPro" id="IPR020904">
    <property type="entry name" value="Sc_DH/Rdtase_CS"/>
</dbReference>
<name>A0A4Q7NE11_9BURK</name>
<dbReference type="FunFam" id="3.40.50.720:FF:000084">
    <property type="entry name" value="Short-chain dehydrogenase reductase"/>
    <property type="match status" value="1"/>
</dbReference>
<reference evidence="4 5" key="1">
    <citation type="submission" date="2019-02" db="EMBL/GenBank/DDBJ databases">
        <title>Genomic Encyclopedia of Type Strains, Phase IV (KMG-IV): sequencing the most valuable type-strain genomes for metagenomic binning, comparative biology and taxonomic classification.</title>
        <authorList>
            <person name="Goeker M."/>
        </authorList>
    </citation>
    <scope>NUCLEOTIDE SEQUENCE [LARGE SCALE GENOMIC DNA]</scope>
    <source>
        <strain evidence="4 5">K24</strain>
    </source>
</reference>
<evidence type="ECO:0000259" key="3">
    <source>
        <dbReference type="SMART" id="SM00822"/>
    </source>
</evidence>
<dbReference type="PRINTS" id="PR00081">
    <property type="entry name" value="GDHRDH"/>
</dbReference>
<dbReference type="GO" id="GO:0032787">
    <property type="term" value="P:monocarboxylic acid metabolic process"/>
    <property type="evidence" value="ECO:0007669"/>
    <property type="project" value="UniProtKB-ARBA"/>
</dbReference>
<dbReference type="SUPFAM" id="SSF51735">
    <property type="entry name" value="NAD(P)-binding Rossmann-fold domains"/>
    <property type="match status" value="1"/>
</dbReference>
<accession>A0A4Q7NE11</accession>
<dbReference type="PRINTS" id="PR00080">
    <property type="entry name" value="SDRFAMILY"/>
</dbReference>
<feature type="domain" description="Ketoreductase" evidence="3">
    <location>
        <begin position="7"/>
        <end position="188"/>
    </location>
</feature>
<evidence type="ECO:0000313" key="4">
    <source>
        <dbReference type="EMBL" id="RZS81256.1"/>
    </source>
</evidence>
<sequence length="243" mass="25543">MRSLEDRVAIVTGASSGIGRAVAVAFGQAGARVVLAARGRDALDETARMVREAGGEALACVADVSREEDVAQLFAAALAAHGRVDVLVNNAGVTTSQPIEDMSLDTWRSVVDVNLTGAFLCSREAFRVMKPRRQGRIVNIGSVAAKVPRPDSVPYTTTKHGLSGMTHALALDGRAHGIAVSVLHPGVTESALAAKSGRKFEPGELMKAEDVARVVLLMASLPPEVNFYEGTMFPLSMPLLGRG</sequence>
<organism evidence="4 5">
    <name type="scientific">Pigmentiphaga kullae</name>
    <dbReference type="NCBI Taxonomy" id="151784"/>
    <lineage>
        <taxon>Bacteria</taxon>
        <taxon>Pseudomonadati</taxon>
        <taxon>Pseudomonadota</taxon>
        <taxon>Betaproteobacteria</taxon>
        <taxon>Burkholderiales</taxon>
        <taxon>Alcaligenaceae</taxon>
        <taxon>Pigmentiphaga</taxon>
    </lineage>
</organism>
<dbReference type="InterPro" id="IPR002347">
    <property type="entry name" value="SDR_fam"/>
</dbReference>
<dbReference type="InterPro" id="IPR050259">
    <property type="entry name" value="SDR"/>
</dbReference>
<keyword evidence="5" id="KW-1185">Reference proteome</keyword>
<protein>
    <submittedName>
        <fullName evidence="4">NADP-dependent 3-hydroxy acid dehydrogenase YdfG</fullName>
    </submittedName>
</protein>
<dbReference type="RefSeq" id="WP_130358899.1">
    <property type="nucleotide sequence ID" value="NZ_SGXC01000002.1"/>
</dbReference>
<dbReference type="InterPro" id="IPR057326">
    <property type="entry name" value="KR_dom"/>
</dbReference>
<dbReference type="EMBL" id="SGXC01000002">
    <property type="protein sequence ID" value="RZS81256.1"/>
    <property type="molecule type" value="Genomic_DNA"/>
</dbReference>
<dbReference type="OrthoDB" id="9810734at2"/>
<dbReference type="CDD" id="cd05233">
    <property type="entry name" value="SDR_c"/>
    <property type="match status" value="1"/>
</dbReference>
<dbReference type="AlphaFoldDB" id="A0A4Q7NE11"/>
<evidence type="ECO:0000313" key="5">
    <source>
        <dbReference type="Proteomes" id="UP000292445"/>
    </source>
</evidence>